<evidence type="ECO:0000313" key="2">
    <source>
        <dbReference type="EMBL" id="AZZ56846.1"/>
    </source>
</evidence>
<evidence type="ECO:0000256" key="1">
    <source>
        <dbReference type="SAM" id="Phobius"/>
    </source>
</evidence>
<evidence type="ECO:0000313" key="3">
    <source>
        <dbReference type="Proteomes" id="UP000283946"/>
    </source>
</evidence>
<accession>A0AAD1AI80</accession>
<dbReference type="AlphaFoldDB" id="A0AAD1AI80"/>
<sequence length="113" mass="12011">MFAAATFIATAVIAAVFSSRGTHRWAWTWMAGSASVVWVSGAVSAIDVWGQVFDLRDANQPVPLALGIALMVAFSLSVAGFIVVVLSAVMSLLRAHRLDPRIRVRSSTPLAEA</sequence>
<proteinExistence type="predicted"/>
<keyword evidence="1" id="KW-0472">Membrane</keyword>
<protein>
    <submittedName>
        <fullName evidence="2">Uncharacterized protein</fullName>
    </submittedName>
</protein>
<dbReference type="RefSeq" id="WP_104266052.1">
    <property type="nucleotide sequence ID" value="NZ_PSXU01000074.1"/>
</dbReference>
<reference evidence="2 3" key="1">
    <citation type="submission" date="2018-03" db="EMBL/GenBank/DDBJ databases">
        <title>Bacteriophage NCPPB3778 and a type I-E CRISPR drive the evolution of the US Biological Select Agent, Rathayibacter toxicus.</title>
        <authorList>
            <person name="Davis E.W.II."/>
            <person name="Tabima J.F."/>
            <person name="Weisberg A.J."/>
            <person name="Dantas Lopes L."/>
            <person name="Wiseman M.S."/>
            <person name="Wiseman M.S."/>
            <person name="Pupko T."/>
            <person name="Belcher M.S."/>
            <person name="Sechler A.J."/>
            <person name="Tancos M.A."/>
            <person name="Schroeder B.K."/>
            <person name="Murray T.D."/>
            <person name="Luster D.G."/>
            <person name="Schneider W.L."/>
            <person name="Rogers E."/>
            <person name="Andreote F.D."/>
            <person name="Grunwald N.J."/>
            <person name="Putnam M.L."/>
            <person name="Chang J.H."/>
        </authorList>
    </citation>
    <scope>NUCLEOTIDE SEQUENCE [LARGE SCALE GENOMIC DNA]</scope>
    <source>
        <strain evidence="2 3">NCCPB 2253</strain>
    </source>
</reference>
<keyword evidence="1" id="KW-1133">Transmembrane helix</keyword>
<organism evidence="2 3">
    <name type="scientific">Rathayibacter iranicus</name>
    <dbReference type="NCBI Taxonomy" id="59737"/>
    <lineage>
        <taxon>Bacteria</taxon>
        <taxon>Bacillati</taxon>
        <taxon>Actinomycetota</taxon>
        <taxon>Actinomycetes</taxon>
        <taxon>Micrococcales</taxon>
        <taxon>Microbacteriaceae</taxon>
        <taxon>Rathayibacter</taxon>
    </lineage>
</organism>
<keyword evidence="1" id="KW-0812">Transmembrane</keyword>
<dbReference type="Proteomes" id="UP000283946">
    <property type="component" value="Chromosome"/>
</dbReference>
<dbReference type="KEGG" id="ria:C7V51_13925"/>
<feature type="transmembrane region" description="Helical" evidence="1">
    <location>
        <begin position="64"/>
        <end position="93"/>
    </location>
</feature>
<gene>
    <name evidence="2" type="ORF">C7V51_13925</name>
</gene>
<name>A0AAD1AI80_9MICO</name>
<dbReference type="EMBL" id="CP028130">
    <property type="protein sequence ID" value="AZZ56846.1"/>
    <property type="molecule type" value="Genomic_DNA"/>
</dbReference>